<evidence type="ECO:0000313" key="16">
    <source>
        <dbReference type="Proteomes" id="UP000433483"/>
    </source>
</evidence>
<dbReference type="Gene3D" id="3.30.450.40">
    <property type="match status" value="1"/>
</dbReference>
<dbReference type="InterPro" id="IPR017455">
    <property type="entry name" value="Znf_FYVE-rel"/>
</dbReference>
<accession>A0A6A3EHZ8</accession>
<evidence type="ECO:0000313" key="18">
    <source>
        <dbReference type="Proteomes" id="UP000440367"/>
    </source>
</evidence>
<evidence type="ECO:0000313" key="13">
    <source>
        <dbReference type="EMBL" id="KAE9206380.1"/>
    </source>
</evidence>
<evidence type="ECO:0000313" key="15">
    <source>
        <dbReference type="Proteomes" id="UP000429523"/>
    </source>
</evidence>
<dbReference type="EMBL" id="QXGE01001334">
    <property type="protein sequence ID" value="KAE9294091.1"/>
    <property type="molecule type" value="Genomic_DNA"/>
</dbReference>
<dbReference type="PROSITE" id="PS50178">
    <property type="entry name" value="ZF_FYVE"/>
    <property type="match status" value="1"/>
</dbReference>
<dbReference type="EMBL" id="QXGB01001388">
    <property type="protein sequence ID" value="KAE9191641.1"/>
    <property type="molecule type" value="Genomic_DNA"/>
</dbReference>
<reference evidence="15 16" key="1">
    <citation type="submission" date="2018-08" db="EMBL/GenBank/DDBJ databases">
        <title>Genomic investigation of the strawberry pathogen Phytophthora fragariae indicates pathogenicity is determined by transcriptional variation in three key races.</title>
        <authorList>
            <person name="Adams T.M."/>
            <person name="Armitage A.D."/>
            <person name="Sobczyk M.K."/>
            <person name="Bates H.J."/>
            <person name="Dunwell J.M."/>
            <person name="Nellist C.F."/>
            <person name="Harrison R.J."/>
        </authorList>
    </citation>
    <scope>NUCLEOTIDE SEQUENCE [LARGE SCALE GENOMIC DNA]</scope>
    <source>
        <strain evidence="14 17">A4</strain>
        <strain evidence="13 18">BC-1</strain>
        <strain evidence="12 22">BC-23</strain>
        <strain evidence="11 16">NOV-27</strain>
        <strain evidence="10 19">NOV-5</strain>
        <strain evidence="8 20">NOV-71</strain>
        <strain evidence="6 15">NOV-9</strain>
        <strain evidence="9 23">ONT-3</strain>
        <strain evidence="7 21">SCRP245</strain>
    </source>
</reference>
<dbReference type="SUPFAM" id="SSF57903">
    <property type="entry name" value="FYVE/PHD zinc finger"/>
    <property type="match status" value="1"/>
</dbReference>
<dbReference type="Proteomes" id="UP000433483">
    <property type="component" value="Unassembled WGS sequence"/>
</dbReference>
<dbReference type="InterPro" id="IPR003018">
    <property type="entry name" value="GAF"/>
</dbReference>
<dbReference type="Proteomes" id="UP000488956">
    <property type="component" value="Unassembled WGS sequence"/>
</dbReference>
<dbReference type="EMBL" id="QXGF01001324">
    <property type="protein sequence ID" value="KAE8930820.1"/>
    <property type="molecule type" value="Genomic_DNA"/>
</dbReference>
<dbReference type="EMBL" id="QXFX01001365">
    <property type="protein sequence ID" value="KAE9091536.1"/>
    <property type="molecule type" value="Genomic_DNA"/>
</dbReference>
<dbReference type="AlphaFoldDB" id="A0A6A3EHZ8"/>
<evidence type="ECO:0000256" key="2">
    <source>
        <dbReference type="ARBA" id="ARBA00022771"/>
    </source>
</evidence>
<evidence type="ECO:0000313" key="17">
    <source>
        <dbReference type="Proteomes" id="UP000437068"/>
    </source>
</evidence>
<evidence type="ECO:0000313" key="6">
    <source>
        <dbReference type="EMBL" id="KAE8930820.1"/>
    </source>
</evidence>
<evidence type="ECO:0000313" key="11">
    <source>
        <dbReference type="EMBL" id="KAE9191641.1"/>
    </source>
</evidence>
<keyword evidence="16" id="KW-1185">Reference proteome</keyword>
<evidence type="ECO:0000256" key="1">
    <source>
        <dbReference type="ARBA" id="ARBA00022723"/>
    </source>
</evidence>
<keyword evidence="3" id="KW-0862">Zinc</keyword>
<dbReference type="Proteomes" id="UP000440732">
    <property type="component" value="Unassembled WGS sequence"/>
</dbReference>
<name>A0A6A3EHZ8_9STRA</name>
<dbReference type="Pfam" id="PF01590">
    <property type="entry name" value="GAF"/>
    <property type="match status" value="1"/>
</dbReference>
<organism evidence="6 15">
    <name type="scientific">Phytophthora fragariae</name>
    <dbReference type="NCBI Taxonomy" id="53985"/>
    <lineage>
        <taxon>Eukaryota</taxon>
        <taxon>Sar</taxon>
        <taxon>Stramenopiles</taxon>
        <taxon>Oomycota</taxon>
        <taxon>Peronosporomycetes</taxon>
        <taxon>Peronosporales</taxon>
        <taxon>Peronosporaceae</taxon>
        <taxon>Phytophthora</taxon>
    </lineage>
</organism>
<dbReference type="Proteomes" id="UP000437068">
    <property type="component" value="Unassembled WGS sequence"/>
</dbReference>
<evidence type="ECO:0000313" key="14">
    <source>
        <dbReference type="EMBL" id="KAE9294091.1"/>
    </source>
</evidence>
<dbReference type="Pfam" id="PF01363">
    <property type="entry name" value="FYVE"/>
    <property type="match status" value="1"/>
</dbReference>
<dbReference type="InterPro" id="IPR029016">
    <property type="entry name" value="GAF-like_dom_sf"/>
</dbReference>
<dbReference type="EMBL" id="QXFZ01001386">
    <property type="protein sequence ID" value="KAE9091418.1"/>
    <property type="molecule type" value="Genomic_DNA"/>
</dbReference>
<keyword evidence="2 4" id="KW-0863">Zinc-finger</keyword>
<dbReference type="InterPro" id="IPR000306">
    <property type="entry name" value="Znf_FYVE"/>
</dbReference>
<evidence type="ECO:0000259" key="5">
    <source>
        <dbReference type="PROSITE" id="PS50178"/>
    </source>
</evidence>
<evidence type="ECO:0000313" key="21">
    <source>
        <dbReference type="Proteomes" id="UP000460718"/>
    </source>
</evidence>
<evidence type="ECO:0000313" key="12">
    <source>
        <dbReference type="EMBL" id="KAE9205188.1"/>
    </source>
</evidence>
<dbReference type="PANTHER" id="PTHR43102:SF2">
    <property type="entry name" value="GAF DOMAIN-CONTAINING PROTEIN"/>
    <property type="match status" value="1"/>
</dbReference>
<evidence type="ECO:0000313" key="22">
    <source>
        <dbReference type="Proteomes" id="UP000476176"/>
    </source>
</evidence>
<evidence type="ECO:0000313" key="23">
    <source>
        <dbReference type="Proteomes" id="UP000488956"/>
    </source>
</evidence>
<evidence type="ECO:0000313" key="7">
    <source>
        <dbReference type="EMBL" id="KAE8992019.1"/>
    </source>
</evidence>
<dbReference type="Proteomes" id="UP000441208">
    <property type="component" value="Unassembled WGS sequence"/>
</dbReference>
<dbReference type="Gene3D" id="3.30.40.10">
    <property type="entry name" value="Zinc/RING finger domain, C3HC4 (zinc finger)"/>
    <property type="match status" value="1"/>
</dbReference>
<dbReference type="InterPro" id="IPR011011">
    <property type="entry name" value="Znf_FYVE_PHD"/>
</dbReference>
<dbReference type="EMBL" id="QXGD01001426">
    <property type="protein sequence ID" value="KAE9206380.1"/>
    <property type="molecule type" value="Genomic_DNA"/>
</dbReference>
<feature type="domain" description="FYVE-type" evidence="5">
    <location>
        <begin position="46"/>
        <end position="107"/>
    </location>
</feature>
<evidence type="ECO:0000256" key="3">
    <source>
        <dbReference type="ARBA" id="ARBA00022833"/>
    </source>
</evidence>
<dbReference type="OrthoDB" id="10018316at2759"/>
<keyword evidence="1" id="KW-0479">Metal-binding</keyword>
<dbReference type="EMBL" id="QXFW01001360">
    <property type="protein sequence ID" value="KAE8992019.1"/>
    <property type="molecule type" value="Genomic_DNA"/>
</dbReference>
<dbReference type="Proteomes" id="UP000429523">
    <property type="component" value="Unassembled WGS sequence"/>
</dbReference>
<dbReference type="Proteomes" id="UP000476176">
    <property type="component" value="Unassembled WGS sequence"/>
</dbReference>
<protein>
    <recommendedName>
        <fullName evidence="5">FYVE-type domain-containing protein</fullName>
    </recommendedName>
</protein>
<evidence type="ECO:0000313" key="8">
    <source>
        <dbReference type="EMBL" id="KAE9091418.1"/>
    </source>
</evidence>
<dbReference type="PANTHER" id="PTHR43102">
    <property type="entry name" value="SLR1143 PROTEIN"/>
    <property type="match status" value="1"/>
</dbReference>
<evidence type="ECO:0000313" key="10">
    <source>
        <dbReference type="EMBL" id="KAE9122128.1"/>
    </source>
</evidence>
<evidence type="ECO:0000313" key="9">
    <source>
        <dbReference type="EMBL" id="KAE9091536.1"/>
    </source>
</evidence>
<evidence type="ECO:0000256" key="4">
    <source>
        <dbReference type="PROSITE-ProRule" id="PRU00091"/>
    </source>
</evidence>
<dbReference type="EMBL" id="QXGC01001337">
    <property type="protein sequence ID" value="KAE9205188.1"/>
    <property type="molecule type" value="Genomic_DNA"/>
</dbReference>
<dbReference type="Proteomes" id="UP000460718">
    <property type="component" value="Unassembled WGS sequence"/>
</dbReference>
<proteinExistence type="predicted"/>
<dbReference type="Proteomes" id="UP000440367">
    <property type="component" value="Unassembled WGS sequence"/>
</dbReference>
<evidence type="ECO:0000313" key="20">
    <source>
        <dbReference type="Proteomes" id="UP000441208"/>
    </source>
</evidence>
<dbReference type="InterPro" id="IPR013083">
    <property type="entry name" value="Znf_RING/FYVE/PHD"/>
</dbReference>
<evidence type="ECO:0000313" key="19">
    <source>
        <dbReference type="Proteomes" id="UP000440732"/>
    </source>
</evidence>
<sequence length="759" mass="82932">MGGSGVLARDGSQRRVKLQTLQMMYFLEGGLLMVGNLLQTDAWVNDELRTHCSVCVQQFLPFRRRHHCRTCGEVVCGGCSSQRAIRLTDMNVECETRVCTFCIIRATDTSIKANEAALRETSMQRLSTVSVLSLASTAVRRDKQFTLLSAESDLTTGSIVQLWPQPVPVNETARLNVARHSTIRSPEADPTMMLLVNIVARTLECPAAFIGILDDSSLWVKASVGLDERITHIPRDGCVCAHTVMQDCTMIVDDTSADKHLHAGGHTVGSSSMRYYAGTPIHVRGHGIGVVCALDTEPHAKTTDAMKSTLEAVANIVSEVLEQRVASEATMNSPADLRGCATLSCYRRRPGHTDVDLHASLHGLDLLTPSRQGSVSSPPPGINNVDATYPPTSCLRRQYGAKISAAMDYFHQLQRSLWTDQNEDLDLTNNGSISTFELYSKGRQFTRSIMKMSGDCDGVVTQLLDYEDALLYHQIFSHVSGRRELSEQTWLDSATLSPSFTPTDDDGLRVLTHRREYPDGSNVVVAISENTMEEASEDDLLFGWFIVPCSRGDDESFVTVSCITAQSHSNHATEQNLSLDLLRRLNQKLAMSNFFHLPSDVLCIKSSALRIKLPPAAVIDGNQTTQEGADSIGSSDGGGLDLCSSDRDSTIANTSGSVDYATTDNTGKAQPEDNRSALVALHQSGQTSQLNPNEQMLLDLLDKTINTQEILAQRQHEMAGLIDTHGNQLQHLSTALARVESLLALKKLARKSKQSATVA</sequence>
<dbReference type="GO" id="GO:0008270">
    <property type="term" value="F:zinc ion binding"/>
    <property type="evidence" value="ECO:0007669"/>
    <property type="project" value="UniProtKB-KW"/>
</dbReference>
<dbReference type="SMART" id="SM00064">
    <property type="entry name" value="FYVE"/>
    <property type="match status" value="1"/>
</dbReference>
<dbReference type="SUPFAM" id="SSF55781">
    <property type="entry name" value="GAF domain-like"/>
    <property type="match status" value="1"/>
</dbReference>
<gene>
    <name evidence="14" type="ORF">PF001_g17946</name>
    <name evidence="13" type="ORF">PF002_g20029</name>
    <name evidence="12" type="ORF">PF004_g17631</name>
    <name evidence="11" type="ORF">PF005_g18760</name>
    <name evidence="10" type="ORF">PF006_g17726</name>
    <name evidence="8" type="ORF">PF007_g18889</name>
    <name evidence="6" type="ORF">PF009_g19100</name>
    <name evidence="9" type="ORF">PF010_g18150</name>
    <name evidence="7" type="ORF">PF011_g17708</name>
</gene>
<comment type="caution">
    <text evidence="6">The sequence shown here is derived from an EMBL/GenBank/DDBJ whole genome shotgun (WGS) entry which is preliminary data.</text>
</comment>
<dbReference type="EMBL" id="QXGA01001329">
    <property type="protein sequence ID" value="KAE9122128.1"/>
    <property type="molecule type" value="Genomic_DNA"/>
</dbReference>